<dbReference type="RefSeq" id="WP_207987163.1">
    <property type="nucleotide sequence ID" value="NZ_CP071794.1"/>
</dbReference>
<name>A0ABX7T1A8_9SPHN</name>
<dbReference type="InterPro" id="IPR029063">
    <property type="entry name" value="SAM-dependent_MTases_sf"/>
</dbReference>
<accession>A0ABX7T1A8</accession>
<gene>
    <name evidence="1" type="ORF">J4G78_14135</name>
</gene>
<dbReference type="PANTHER" id="PTHR40036">
    <property type="entry name" value="MACROCIN O-METHYLTRANSFERASE"/>
    <property type="match status" value="1"/>
</dbReference>
<evidence type="ECO:0000313" key="2">
    <source>
        <dbReference type="Proteomes" id="UP000663923"/>
    </source>
</evidence>
<dbReference type="EMBL" id="CP071794">
    <property type="protein sequence ID" value="QTD55339.1"/>
    <property type="molecule type" value="Genomic_DNA"/>
</dbReference>
<organism evidence="1 2">
    <name type="scientific">Parasphingorhabdus cellanae</name>
    <dbReference type="NCBI Taxonomy" id="2806553"/>
    <lineage>
        <taxon>Bacteria</taxon>
        <taxon>Pseudomonadati</taxon>
        <taxon>Pseudomonadota</taxon>
        <taxon>Alphaproteobacteria</taxon>
        <taxon>Sphingomonadales</taxon>
        <taxon>Sphingomonadaceae</taxon>
        <taxon>Parasphingorhabdus</taxon>
    </lineage>
</organism>
<dbReference type="PANTHER" id="PTHR40036:SF1">
    <property type="entry name" value="MACROCIN O-METHYLTRANSFERASE"/>
    <property type="match status" value="1"/>
</dbReference>
<evidence type="ECO:0000313" key="1">
    <source>
        <dbReference type="EMBL" id="QTD55339.1"/>
    </source>
</evidence>
<proteinExistence type="predicted"/>
<reference evidence="1 2" key="1">
    <citation type="submission" date="2021-03" db="EMBL/GenBank/DDBJ databases">
        <title>Complete genome of Parasphingorhabdus_sp.JHSY0214.</title>
        <authorList>
            <person name="Yoo J.H."/>
            <person name="Bae J.W."/>
        </authorList>
    </citation>
    <scope>NUCLEOTIDE SEQUENCE [LARGE SCALE GENOMIC DNA]</scope>
    <source>
        <strain evidence="1 2">JHSY0214</strain>
    </source>
</reference>
<dbReference type="Pfam" id="PF05711">
    <property type="entry name" value="TylF"/>
    <property type="match status" value="1"/>
</dbReference>
<evidence type="ECO:0008006" key="3">
    <source>
        <dbReference type="Google" id="ProtNLM"/>
    </source>
</evidence>
<protein>
    <recommendedName>
        <fullName evidence="3">Asparagine synthase</fullName>
    </recommendedName>
</protein>
<dbReference type="SUPFAM" id="SSF53335">
    <property type="entry name" value="S-adenosyl-L-methionine-dependent methyltransferases"/>
    <property type="match status" value="1"/>
</dbReference>
<dbReference type="Gene3D" id="3.40.50.150">
    <property type="entry name" value="Vaccinia Virus protein VP39"/>
    <property type="match status" value="1"/>
</dbReference>
<dbReference type="Proteomes" id="UP000663923">
    <property type="component" value="Chromosome"/>
</dbReference>
<sequence>MRSQLRPLTRSLRDRLVSHDLSQLSRSVRKEGLTYLSPAKLLRIEKALQSVSDVDGDFAEFGVALGGSAIIIASQREARSFHGLDVFGMIPEPASDKDDAKSKSRYEAIKSGASCGIDGQQYYGYREDLLADVKHNFSRHGLTVGEDGIFLYKGLFEHSWPAVKVDKLAFAHVDCDWYEPVAYCLQVIAAKLSPGGVIVIDDFHDYGGCRIAVEEFLAQNPVYMFEDGANPVLRLKV</sequence>
<keyword evidence="2" id="KW-1185">Reference proteome</keyword>
<dbReference type="InterPro" id="IPR008884">
    <property type="entry name" value="TylF_MeTrfase"/>
</dbReference>